<accession>A0A822V7T9</accession>
<dbReference type="RefSeq" id="WP_010892512.1">
    <property type="nucleotide sequence ID" value="NZ_LMVK01000049.1"/>
</dbReference>
<proteinExistence type="predicted"/>
<sequence>MRNSSLRDASGSNDAQVPHKTELLNLPDHVLTEVAKRLATNNPVESAENIANFSKSHRFTRDAVRTEPLEKFSSRLKILSRNAKLLSHAVRHAATLPDGEQLSEAQLSQMRSEVATRPVLGVAYTHQDGQPEERLSGNHLDHKINNIPNLVFNVAEPIMFNEISALEVMAEVRPIARSIKTAHDDARAELMSADRPRSTRGL</sequence>
<evidence type="ECO:0000256" key="1">
    <source>
        <dbReference type="SAM" id="MobiDB-lite"/>
    </source>
</evidence>
<dbReference type="EMBL" id="FCNL01000043">
    <property type="protein sequence ID" value="CVI25572.1"/>
    <property type="molecule type" value="Genomic_DNA"/>
</dbReference>
<evidence type="ECO:0000313" key="2">
    <source>
        <dbReference type="EMBL" id="CVI25572.1"/>
    </source>
</evidence>
<feature type="region of interest" description="Disordered" evidence="1">
    <location>
        <begin position="1"/>
        <end position="21"/>
    </location>
</feature>
<dbReference type="Proteomes" id="UP000192074">
    <property type="component" value="Unassembled WGS sequence"/>
</dbReference>
<dbReference type="AlphaFoldDB" id="A0A822V7T9"/>
<organism evidence="2 3">
    <name type="scientific">Agrobacterium tumefaciens str. B6</name>
    <dbReference type="NCBI Taxonomy" id="1183423"/>
    <lineage>
        <taxon>Bacteria</taxon>
        <taxon>Pseudomonadati</taxon>
        <taxon>Pseudomonadota</taxon>
        <taxon>Alphaproteobacteria</taxon>
        <taxon>Hyphomicrobiales</taxon>
        <taxon>Rhizobiaceae</taxon>
        <taxon>Rhizobium/Agrobacterium group</taxon>
        <taxon>Agrobacterium</taxon>
        <taxon>Agrobacterium tumefaciens complex</taxon>
    </lineage>
</organism>
<name>A0A822V7T9_AGRTU</name>
<comment type="caution">
    <text evidence="2">The sequence shown here is derived from an EMBL/GenBank/DDBJ whole genome shotgun (WGS) entry which is preliminary data.</text>
</comment>
<feature type="compositionally biased region" description="Polar residues" evidence="1">
    <location>
        <begin position="1"/>
        <end position="15"/>
    </location>
</feature>
<gene>
    <name evidence="2" type="primary">virF</name>
    <name evidence="2" type="ORF">AGR4A_pTi0170</name>
</gene>
<protein>
    <submittedName>
        <fullName evidence="2">Protein VirF</fullName>
    </submittedName>
</protein>
<reference evidence="2 3" key="1">
    <citation type="submission" date="2016-01" db="EMBL/GenBank/DDBJ databases">
        <authorList>
            <person name="Regsiter A."/>
            <person name="william w."/>
        </authorList>
    </citation>
    <scope>NUCLEOTIDE SEQUENCE [LARGE SCALE GENOMIC DNA]</scope>
    <source>
        <strain evidence="2 3">B6</strain>
    </source>
</reference>
<evidence type="ECO:0000313" key="3">
    <source>
        <dbReference type="Proteomes" id="UP000192074"/>
    </source>
</evidence>